<reference evidence="2" key="1">
    <citation type="submission" date="2019-08" db="EMBL/GenBank/DDBJ databases">
        <authorList>
            <person name="Kucharzyk K."/>
            <person name="Murdoch R.W."/>
            <person name="Higgins S."/>
            <person name="Loffler F."/>
        </authorList>
    </citation>
    <scope>NUCLEOTIDE SEQUENCE</scope>
</reference>
<evidence type="ECO:0008006" key="3">
    <source>
        <dbReference type="Google" id="ProtNLM"/>
    </source>
</evidence>
<evidence type="ECO:0000256" key="1">
    <source>
        <dbReference type="SAM" id="MobiDB-lite"/>
    </source>
</evidence>
<feature type="region of interest" description="Disordered" evidence="1">
    <location>
        <begin position="1"/>
        <end position="20"/>
    </location>
</feature>
<gene>
    <name evidence="2" type="ORF">SDC9_51809</name>
</gene>
<organism evidence="2">
    <name type="scientific">bioreactor metagenome</name>
    <dbReference type="NCBI Taxonomy" id="1076179"/>
    <lineage>
        <taxon>unclassified sequences</taxon>
        <taxon>metagenomes</taxon>
        <taxon>ecological metagenomes</taxon>
    </lineage>
</organism>
<evidence type="ECO:0000313" key="2">
    <source>
        <dbReference type="EMBL" id="MPM05519.1"/>
    </source>
</evidence>
<name>A0A644WPB4_9ZZZZ</name>
<accession>A0A644WPB4</accession>
<dbReference type="EMBL" id="VSSQ01001139">
    <property type="protein sequence ID" value="MPM05519.1"/>
    <property type="molecule type" value="Genomic_DNA"/>
</dbReference>
<comment type="caution">
    <text evidence="2">The sequence shown here is derived from an EMBL/GenBank/DDBJ whole genome shotgun (WGS) entry which is preliminary data.</text>
</comment>
<proteinExistence type="predicted"/>
<dbReference type="AlphaFoldDB" id="A0A644WPB4"/>
<sequence>MITYSNLRTRRAPGSFGRAGQGSKQILKKVQPSRFEEYCQSLPNEKRLLLDAFFLRASDRLALDSVSNRLMLRDFQEAVLWYAGQGTPLENALNLLDPVHLGGYYARPALLWYPLDDAAKIYPLSMKHNSMAVFRVSICLNEAVVPALLQMALTFTIKRFPSFATTLKQGFFWHYLDAAKRRFVVEPELDLPCQPLDVSGSGSQSFRVLYFEKRISVEFFHVLADGTGAMIFLNTLAAEYLRLLGVAVPAGGGIKDVDASPTEEETENGFINAQSEERASGFVNKSAVQMSGRLSVAKPCRILHFHMDAERLKETAKSKNASVTAYILALMFLAQKDATDGQAGDVAVQIPVNMRKFYPSGTLRNFSLYCGVRLPLRSITTLDAILPEIARQLETKASESAMKEMMSAIKQLARSLRFVPLFIKKPAARIIYGFLGDRIFSSTLSNIGVIRLPDEMTPYVDHYEIVLARSSKNRASCALATYQNTTTLSIGKFTADPSFEETLYRLLSAEGLEAVVEGSALYER</sequence>
<protein>
    <recommendedName>
        <fullName evidence="3">Alcohol acetyltransferase</fullName>
    </recommendedName>
</protein>